<dbReference type="Proteomes" id="UP000790787">
    <property type="component" value="Chromosome 18"/>
</dbReference>
<dbReference type="KEGG" id="nta:107784000"/>
<dbReference type="RefSeq" id="XP_016460531.1">
    <property type="nucleotide sequence ID" value="XM_016605045.1"/>
</dbReference>
<dbReference type="InterPro" id="IPR057058">
    <property type="entry name" value="LTI65_LTI78_NYQTKV"/>
</dbReference>
<dbReference type="RefSeq" id="XP_016460532.1">
    <property type="nucleotide sequence ID" value="XM_016605046.1"/>
</dbReference>
<evidence type="ECO:0000313" key="9">
    <source>
        <dbReference type="RefSeq" id="XP_016460531.1"/>
    </source>
</evidence>
<dbReference type="STRING" id="4097.A0A1S3Z8J6"/>
<reference evidence="5 6" key="2">
    <citation type="submission" date="2025-04" db="UniProtKB">
        <authorList>
            <consortium name="RefSeq"/>
        </authorList>
    </citation>
    <scope>IDENTIFICATION</scope>
</reference>
<dbReference type="PANTHER" id="PTHR33836">
    <property type="entry name" value="LOW-TEMPERATURE-INDUCED 65 KDA PROTEIN-RELATED"/>
    <property type="match status" value="1"/>
</dbReference>
<dbReference type="PaxDb" id="4097-A0A1S3Z8J6"/>
<dbReference type="GeneID" id="107784000"/>
<proteinExistence type="predicted"/>
<dbReference type="GO" id="GO:0009737">
    <property type="term" value="P:response to abscisic acid"/>
    <property type="evidence" value="ECO:0007669"/>
    <property type="project" value="InterPro"/>
</dbReference>
<feature type="compositionally biased region" description="Polar residues" evidence="1">
    <location>
        <begin position="228"/>
        <end position="239"/>
    </location>
</feature>
<dbReference type="RefSeq" id="XP_016460530.1">
    <property type="nucleotide sequence ID" value="XM_016605044.1"/>
</dbReference>
<evidence type="ECO:0000313" key="4">
    <source>
        <dbReference type="Proteomes" id="UP000790787"/>
    </source>
</evidence>
<keyword evidence="4" id="KW-1185">Reference proteome</keyword>
<evidence type="ECO:0000256" key="1">
    <source>
        <dbReference type="SAM" id="MobiDB-lite"/>
    </source>
</evidence>
<evidence type="ECO:0000313" key="7">
    <source>
        <dbReference type="RefSeq" id="XP_016460529.1"/>
    </source>
</evidence>
<dbReference type="AlphaFoldDB" id="A0A1S3Z8J6"/>
<dbReference type="InterPro" id="IPR057059">
    <property type="entry name" value="LTI65/LTI78_PGEED"/>
</dbReference>
<evidence type="ECO:0000313" key="5">
    <source>
        <dbReference type="RefSeq" id="XP_016460527.1"/>
    </source>
</evidence>
<dbReference type="Pfam" id="PF23402">
    <property type="entry name" value="LTI65_LTI78_NYQTKV"/>
    <property type="match status" value="1"/>
</dbReference>
<feature type="domain" description="LTI65/LTI78 PGEED repeat" evidence="2">
    <location>
        <begin position="128"/>
        <end position="158"/>
    </location>
</feature>
<reference key="1">
    <citation type="journal article" date="2014" name="Nat. Commun.">
        <title>The tobacco genome sequence and its comparison with those of tomato and potato.</title>
        <authorList>
            <person name="Sierro N."/>
            <person name="Battey J.N."/>
            <person name="Ouadi S."/>
            <person name="Bakaher N."/>
            <person name="Bovet L."/>
            <person name="Willig A."/>
            <person name="Goepfert S."/>
            <person name="Peitsch M.C."/>
            <person name="Ivanov N.V."/>
        </authorList>
    </citation>
    <scope>NUCLEOTIDE SEQUENCE [LARGE SCALE GENOMIC DNA]</scope>
    <source>
        <strain>cv. TN90</strain>
    </source>
</reference>
<evidence type="ECO:0000313" key="8">
    <source>
        <dbReference type="RefSeq" id="XP_016460530.1"/>
    </source>
</evidence>
<feature type="compositionally biased region" description="Basic and acidic residues" evidence="1">
    <location>
        <begin position="163"/>
        <end position="194"/>
    </location>
</feature>
<dbReference type="InterPro" id="IPR037491">
    <property type="entry name" value="LTI78/LTI65"/>
</dbReference>
<dbReference type="RefSeq" id="XP_016460528.1">
    <property type="nucleotide sequence ID" value="XM_016605042.1"/>
</dbReference>
<dbReference type="RefSeq" id="XP_016460527.1">
    <property type="nucleotide sequence ID" value="XM_016605041.1"/>
</dbReference>
<dbReference type="GO" id="GO:0006950">
    <property type="term" value="P:response to stress"/>
    <property type="evidence" value="ECO:0000318"/>
    <property type="project" value="GO_Central"/>
</dbReference>
<dbReference type="PANTHER" id="PTHR33836:SF13">
    <property type="entry name" value="LOW-TEMPERATURE-INDUCED 78 KDA PROTEIN-LIKE"/>
    <property type="match status" value="1"/>
</dbReference>
<feature type="compositionally biased region" description="Basic and acidic residues" evidence="1">
    <location>
        <begin position="59"/>
        <end position="69"/>
    </location>
</feature>
<protein>
    <submittedName>
        <fullName evidence="5 6">Low-temperature-induced 78 kDa protein</fullName>
    </submittedName>
</protein>
<sequence length="239" mass="25111">MEGQQRSGHAYEDVTHPTALHSGDERHGQNPVHGQGKVEDEGAQGTKIGLPTVLDDDPNAPKDRPEDKASSNYQSKVTDPTGDNKEAAGITPLVQSFEKMSVNEGIRPEKGAGEVGGTEEEGKSKATDKGVSMKKYLAEKFKPGEEDKALSEVIAGTLSKHKDKPEGTEEEKPTGKVKESEEVTKQTGPKDEHGVAGAATHGEGSGKSIVGRIKGAASSWFGKGTGKSVPQSPTVSDSN</sequence>
<evidence type="ECO:0000259" key="3">
    <source>
        <dbReference type="Pfam" id="PF23402"/>
    </source>
</evidence>
<feature type="region of interest" description="Disordered" evidence="1">
    <location>
        <begin position="154"/>
        <end position="239"/>
    </location>
</feature>
<dbReference type="Pfam" id="PF23399">
    <property type="entry name" value="LTI65_PGEED"/>
    <property type="match status" value="1"/>
</dbReference>
<dbReference type="RefSeq" id="XP_016460529.1">
    <property type="nucleotide sequence ID" value="XM_016605043.1"/>
</dbReference>
<accession>A0A1S3Z8J6</accession>
<evidence type="ECO:0000259" key="2">
    <source>
        <dbReference type="Pfam" id="PF23399"/>
    </source>
</evidence>
<name>A0A1S3Z8J6_TOBAC</name>
<evidence type="ECO:0000313" key="10">
    <source>
        <dbReference type="RefSeq" id="XP_016460532.1"/>
    </source>
</evidence>
<gene>
    <name evidence="5 6 7 8 9 10" type="primary">LOC107784000</name>
</gene>
<feature type="domain" description="LTI65/LTI78 NYQTKV repeat" evidence="3">
    <location>
        <begin position="47"/>
        <end position="103"/>
    </location>
</feature>
<dbReference type="OrthoDB" id="1931597at2759"/>
<organism evidence="5">
    <name type="scientific">Nicotiana tabacum</name>
    <name type="common">Common tobacco</name>
    <dbReference type="NCBI Taxonomy" id="4097"/>
    <lineage>
        <taxon>Eukaryota</taxon>
        <taxon>Viridiplantae</taxon>
        <taxon>Streptophyta</taxon>
        <taxon>Embryophyta</taxon>
        <taxon>Tracheophyta</taxon>
        <taxon>Spermatophyta</taxon>
        <taxon>Magnoliopsida</taxon>
        <taxon>eudicotyledons</taxon>
        <taxon>Gunneridae</taxon>
        <taxon>Pentapetalae</taxon>
        <taxon>asterids</taxon>
        <taxon>lamiids</taxon>
        <taxon>Solanales</taxon>
        <taxon>Solanaceae</taxon>
        <taxon>Nicotianoideae</taxon>
        <taxon>Nicotianeae</taxon>
        <taxon>Nicotiana</taxon>
    </lineage>
</organism>
<feature type="region of interest" description="Disordered" evidence="1">
    <location>
        <begin position="1"/>
        <end position="131"/>
    </location>
</feature>
<evidence type="ECO:0000313" key="6">
    <source>
        <dbReference type="RefSeq" id="XP_016460528.1"/>
    </source>
</evidence>